<comment type="similarity">
    <text evidence="1">Belongs to the thioesterase family.</text>
</comment>
<dbReference type="EMBL" id="JBEYXV010000014">
    <property type="protein sequence ID" value="MEU6824103.1"/>
    <property type="molecule type" value="Genomic_DNA"/>
</dbReference>
<protein>
    <submittedName>
        <fullName evidence="4">Alpha/beta fold hydrolase</fullName>
    </submittedName>
</protein>
<dbReference type="RefSeq" id="WP_359353240.1">
    <property type="nucleotide sequence ID" value="NZ_JBEYXV010000014.1"/>
</dbReference>
<reference evidence="4 5" key="1">
    <citation type="submission" date="2024-06" db="EMBL/GenBank/DDBJ databases">
        <title>The Natural Products Discovery Center: Release of the First 8490 Sequenced Strains for Exploring Actinobacteria Biosynthetic Diversity.</title>
        <authorList>
            <person name="Kalkreuter E."/>
            <person name="Kautsar S.A."/>
            <person name="Yang D."/>
            <person name="Bader C.D."/>
            <person name="Teijaro C.N."/>
            <person name="Fluegel L."/>
            <person name="Davis C.M."/>
            <person name="Simpson J.R."/>
            <person name="Lauterbach L."/>
            <person name="Steele A.D."/>
            <person name="Gui C."/>
            <person name="Meng S."/>
            <person name="Li G."/>
            <person name="Viehrig K."/>
            <person name="Ye F."/>
            <person name="Su P."/>
            <person name="Kiefer A.F."/>
            <person name="Nichols A."/>
            <person name="Cepeda A.J."/>
            <person name="Yan W."/>
            <person name="Fan B."/>
            <person name="Jiang Y."/>
            <person name="Adhikari A."/>
            <person name="Zheng C.-J."/>
            <person name="Schuster L."/>
            <person name="Cowan T.M."/>
            <person name="Smanski M.J."/>
            <person name="Chevrette M.G."/>
            <person name="De Carvalho L.P.S."/>
            <person name="Shen B."/>
        </authorList>
    </citation>
    <scope>NUCLEOTIDE SEQUENCE [LARGE SCALE GENOMIC DNA]</scope>
    <source>
        <strain evidence="4 5">NPDC046838</strain>
    </source>
</reference>
<dbReference type="PANTHER" id="PTHR11487">
    <property type="entry name" value="THIOESTERASE"/>
    <property type="match status" value="1"/>
</dbReference>
<keyword evidence="2 4" id="KW-0378">Hydrolase</keyword>
<accession>A0ABV3BSW1</accession>
<evidence type="ECO:0000313" key="5">
    <source>
        <dbReference type="Proteomes" id="UP001551176"/>
    </source>
</evidence>
<keyword evidence="5" id="KW-1185">Reference proteome</keyword>
<dbReference type="SUPFAM" id="SSF53474">
    <property type="entry name" value="alpha/beta-Hydrolases"/>
    <property type="match status" value="1"/>
</dbReference>
<dbReference type="Proteomes" id="UP001551176">
    <property type="component" value="Unassembled WGS sequence"/>
</dbReference>
<evidence type="ECO:0000259" key="3">
    <source>
        <dbReference type="SMART" id="SM00824"/>
    </source>
</evidence>
<evidence type="ECO:0000256" key="2">
    <source>
        <dbReference type="ARBA" id="ARBA00022801"/>
    </source>
</evidence>
<name>A0ABV3BSW1_9ACTN</name>
<dbReference type="InterPro" id="IPR020802">
    <property type="entry name" value="TesA-like"/>
</dbReference>
<dbReference type="Pfam" id="PF00975">
    <property type="entry name" value="Thioesterase"/>
    <property type="match status" value="1"/>
</dbReference>
<comment type="caution">
    <text evidence="4">The sequence shown here is derived from an EMBL/GenBank/DDBJ whole genome shotgun (WGS) entry which is preliminary data.</text>
</comment>
<dbReference type="GO" id="GO:0016787">
    <property type="term" value="F:hydrolase activity"/>
    <property type="evidence" value="ECO:0007669"/>
    <property type="project" value="UniProtKB-KW"/>
</dbReference>
<dbReference type="Gene3D" id="3.40.50.1820">
    <property type="entry name" value="alpha/beta hydrolase"/>
    <property type="match status" value="1"/>
</dbReference>
<feature type="domain" description="Thioesterase TesA-like" evidence="3">
    <location>
        <begin position="20"/>
        <end position="245"/>
    </location>
</feature>
<dbReference type="InterPro" id="IPR029058">
    <property type="entry name" value="AB_hydrolase_fold"/>
</dbReference>
<organism evidence="4 5">
    <name type="scientific">Streptomyces atriruber</name>
    <dbReference type="NCBI Taxonomy" id="545121"/>
    <lineage>
        <taxon>Bacteria</taxon>
        <taxon>Bacillati</taxon>
        <taxon>Actinomycetota</taxon>
        <taxon>Actinomycetes</taxon>
        <taxon>Kitasatosporales</taxon>
        <taxon>Streptomycetaceae</taxon>
        <taxon>Streptomyces</taxon>
    </lineage>
</organism>
<gene>
    <name evidence="4" type="ORF">ABZ921_26025</name>
</gene>
<sequence>MSDPWIRRFRPRPEAAVRLVCFPHAGGSASYYHPLAQSPTLLPDTEVLAVQYPGRQDRRRERLLDGIPEMADLITEALAPYDDDRPLAFFGHSMGAVLAFEVAQRLSARPGGEPCGLFVSGRRAPSLYRRGTVHLLSDAELVGELRRAGGTDPRFLDDEELLADIIPVVRNDYRAIELYQWTPAPPLNCPITALVGDRDPQAPLDDVEAWRKHTDGPFGLEVFSGGHFYLNTHQRGVADVISEALSAGARRHATARGNAR</sequence>
<evidence type="ECO:0000313" key="4">
    <source>
        <dbReference type="EMBL" id="MEU6824103.1"/>
    </source>
</evidence>
<dbReference type="SMART" id="SM00824">
    <property type="entry name" value="PKS_TE"/>
    <property type="match status" value="1"/>
</dbReference>
<evidence type="ECO:0000256" key="1">
    <source>
        <dbReference type="ARBA" id="ARBA00007169"/>
    </source>
</evidence>
<proteinExistence type="inferred from homology"/>
<dbReference type="InterPro" id="IPR001031">
    <property type="entry name" value="Thioesterase"/>
</dbReference>
<dbReference type="InterPro" id="IPR012223">
    <property type="entry name" value="TEII"/>
</dbReference>
<dbReference type="PANTHER" id="PTHR11487:SF0">
    <property type="entry name" value="S-ACYL FATTY ACID SYNTHASE THIOESTERASE, MEDIUM CHAIN"/>
    <property type="match status" value="1"/>
</dbReference>